<dbReference type="PANTHER" id="PTHR17598:SF13">
    <property type="entry name" value="DNA POLYMERASE DELTA SUBUNIT 3"/>
    <property type="match status" value="1"/>
</dbReference>
<feature type="region of interest" description="Disordered" evidence="5">
    <location>
        <begin position="355"/>
        <end position="419"/>
    </location>
</feature>
<evidence type="ECO:0000256" key="4">
    <source>
        <dbReference type="ARBA" id="ARBA00023242"/>
    </source>
</evidence>
<feature type="compositionally biased region" description="Low complexity" evidence="5">
    <location>
        <begin position="307"/>
        <end position="318"/>
    </location>
</feature>
<feature type="region of interest" description="Disordered" evidence="5">
    <location>
        <begin position="198"/>
        <end position="320"/>
    </location>
</feature>
<evidence type="ECO:0000256" key="2">
    <source>
        <dbReference type="ARBA" id="ARBA00017589"/>
    </source>
</evidence>
<feature type="compositionally biased region" description="Low complexity" evidence="5">
    <location>
        <begin position="369"/>
        <end position="378"/>
    </location>
</feature>
<dbReference type="STRING" id="118200.A0A093FZ57"/>
<evidence type="ECO:0000256" key="3">
    <source>
        <dbReference type="ARBA" id="ARBA00022705"/>
    </source>
</evidence>
<dbReference type="Gene3D" id="3.90.1030.20">
    <property type="entry name" value="DNA polymerase delta, p66 (Cdc27) subunit, wHTH domain"/>
    <property type="match status" value="1"/>
</dbReference>
<keyword evidence="4" id="KW-0539">Nucleus</keyword>
<keyword evidence="7" id="KW-1185">Reference proteome</keyword>
<dbReference type="FunFam" id="3.90.1030.20:FF:000002">
    <property type="entry name" value="DNA polymerase delta subunit"/>
    <property type="match status" value="1"/>
</dbReference>
<reference evidence="6 7" key="1">
    <citation type="submission" date="2014-04" db="EMBL/GenBank/DDBJ databases">
        <title>Genome evolution of avian class.</title>
        <authorList>
            <person name="Zhang G."/>
            <person name="Li C."/>
        </authorList>
    </citation>
    <scope>NUCLEOTIDE SEQUENCE [LARGE SCALE GENOMIC DNA]</scope>
    <source>
        <strain evidence="6">BGI_N307</strain>
    </source>
</reference>
<organism evidence="6 7">
    <name type="scientific">Dryobates pubescens</name>
    <name type="common">Downy woodpecker</name>
    <name type="synonym">Picoides pubescens</name>
    <dbReference type="NCBI Taxonomy" id="118200"/>
    <lineage>
        <taxon>Eukaryota</taxon>
        <taxon>Metazoa</taxon>
        <taxon>Chordata</taxon>
        <taxon>Craniata</taxon>
        <taxon>Vertebrata</taxon>
        <taxon>Euteleostomi</taxon>
        <taxon>Archelosauria</taxon>
        <taxon>Archosauria</taxon>
        <taxon>Dinosauria</taxon>
        <taxon>Saurischia</taxon>
        <taxon>Theropoda</taxon>
        <taxon>Coelurosauria</taxon>
        <taxon>Aves</taxon>
        <taxon>Neognathae</taxon>
        <taxon>Neoaves</taxon>
        <taxon>Telluraves</taxon>
        <taxon>Coraciimorphae</taxon>
        <taxon>Piciformes</taxon>
        <taxon>Picidae</taxon>
        <taxon>Dryobates</taxon>
    </lineage>
</organism>
<feature type="compositionally biased region" description="Low complexity" evidence="5">
    <location>
        <begin position="210"/>
        <end position="225"/>
    </location>
</feature>
<dbReference type="GO" id="GO:0043625">
    <property type="term" value="C:delta DNA polymerase complex"/>
    <property type="evidence" value="ECO:0007669"/>
    <property type="project" value="InterPro"/>
</dbReference>
<dbReference type="GO" id="GO:1904161">
    <property type="term" value="P:DNA synthesis involved in UV-damage excision repair"/>
    <property type="evidence" value="ECO:0007669"/>
    <property type="project" value="TreeGrafter"/>
</dbReference>
<evidence type="ECO:0000313" key="7">
    <source>
        <dbReference type="Proteomes" id="UP000053875"/>
    </source>
</evidence>
<dbReference type="GO" id="GO:0003887">
    <property type="term" value="F:DNA-directed DNA polymerase activity"/>
    <property type="evidence" value="ECO:0007669"/>
    <property type="project" value="TreeGrafter"/>
</dbReference>
<feature type="compositionally biased region" description="Low complexity" evidence="5">
    <location>
        <begin position="396"/>
        <end position="409"/>
    </location>
</feature>
<feature type="compositionally biased region" description="Basic and acidic residues" evidence="5">
    <location>
        <begin position="236"/>
        <end position="251"/>
    </location>
</feature>
<accession>A0A093FZ57</accession>
<dbReference type="Pfam" id="PF09507">
    <property type="entry name" value="CDC27"/>
    <property type="match status" value="2"/>
</dbReference>
<dbReference type="InterPro" id="IPR041913">
    <property type="entry name" value="POLD3_sf"/>
</dbReference>
<dbReference type="PANTHER" id="PTHR17598">
    <property type="entry name" value="DNA POLYMERASE DELTA SUBUNIT 3"/>
    <property type="match status" value="1"/>
</dbReference>
<dbReference type="EMBL" id="KL215096">
    <property type="protein sequence ID" value="KFV63200.1"/>
    <property type="molecule type" value="Genomic_DNA"/>
</dbReference>
<feature type="compositionally biased region" description="Acidic residues" evidence="5">
    <location>
        <begin position="252"/>
        <end position="264"/>
    </location>
</feature>
<dbReference type="AlphaFoldDB" id="A0A093FZ57"/>
<feature type="non-terminal residue" evidence="6">
    <location>
        <position position="1"/>
    </location>
</feature>
<feature type="compositionally biased region" description="Acidic residues" evidence="5">
    <location>
        <begin position="283"/>
        <end position="300"/>
    </location>
</feature>
<keyword evidence="3" id="KW-0235">DNA replication</keyword>
<protein>
    <recommendedName>
        <fullName evidence="2">DNA polymerase delta subunit 3</fullName>
    </recommendedName>
</protein>
<evidence type="ECO:0000256" key="1">
    <source>
        <dbReference type="ARBA" id="ARBA00004123"/>
    </source>
</evidence>
<dbReference type="GO" id="GO:0006297">
    <property type="term" value="P:nucleotide-excision repair, DNA gap filling"/>
    <property type="evidence" value="ECO:0007669"/>
    <property type="project" value="TreeGrafter"/>
</dbReference>
<gene>
    <name evidence="6" type="ORF">N307_00263</name>
</gene>
<comment type="subcellular location">
    <subcellularLocation>
        <location evidence="1">Nucleus</location>
    </subcellularLocation>
</comment>
<evidence type="ECO:0000256" key="5">
    <source>
        <dbReference type="SAM" id="MobiDB-lite"/>
    </source>
</evidence>
<feature type="non-terminal residue" evidence="6">
    <location>
        <position position="419"/>
    </location>
</feature>
<feature type="compositionally biased region" description="Basic and acidic residues" evidence="5">
    <location>
        <begin position="383"/>
        <end position="392"/>
    </location>
</feature>
<name>A0A093FZ57_DRYPU</name>
<dbReference type="Proteomes" id="UP000053875">
    <property type="component" value="Unassembled WGS sequence"/>
</dbReference>
<sequence length="419" mass="45066">VTYKWLSYTLGVHVNQAKQMLFDYVERKRKESSGAQLHVTYLVAGDLLQNGHLCHKVAVVREDQLEALKSKLASLCSLHVYSIQRALLKDSAPLYNTDYDITKANLSCCSNSQGDLRPGQQGSVQLPPGALRPCWAAALPGTQQPGQGLALARGLLKASWGLCSVVLQVAAASSKALGKSSILSNFFGKAALNKLKGSSVPKEEKEVAKPSAPAAEPGPGSSSAGKRAEAAGSQQKESKSESNKAWDLEKEKEEEEEEEEEEEVPDLRKRKRKRIQQPLSGSSDEEDVQLPPTAEEEEEASSPPPAAALGAELQPAATEVRAEGWGRARLAGAVPSLPLPCALPWCPVTEKVYESESCSASEEEEQPCAPLAPAVPRAPALPPRREPKEERKSQKRAAAASSASRASRQPSIMGFLHRK</sequence>
<proteinExistence type="predicted"/>
<dbReference type="GO" id="GO:0006271">
    <property type="term" value="P:DNA strand elongation involved in DNA replication"/>
    <property type="evidence" value="ECO:0007669"/>
    <property type="project" value="TreeGrafter"/>
</dbReference>
<dbReference type="InterPro" id="IPR019038">
    <property type="entry name" value="POLD3"/>
</dbReference>
<evidence type="ECO:0000313" key="6">
    <source>
        <dbReference type="EMBL" id="KFV63200.1"/>
    </source>
</evidence>